<dbReference type="Proteomes" id="UP001497623">
    <property type="component" value="Unassembled WGS sequence"/>
</dbReference>
<name>A0AAV2S8J6_MEGNR</name>
<dbReference type="PROSITE" id="PS51155">
    <property type="entry name" value="CHIT_BIND_RR_2"/>
    <property type="match status" value="1"/>
</dbReference>
<sequence>MIQINCWLHIMLLHIMSVKQNRDPFLLFVLELRRDLFKGGGHLYNFFRYKGMNVNLGGLQPNVLDNSNSIYRYILPDGQPAEFEWYADEFGFHIVSDLLPIAPVLIYPPPWGPNAWKQVLHAQAQKDLGLIYHGETNTWRKKDSSMP</sequence>
<gene>
    <name evidence="2" type="ORF">MNOR_LOCUS33178</name>
</gene>
<dbReference type="Pfam" id="PF00379">
    <property type="entry name" value="Chitin_bind_4"/>
    <property type="match status" value="1"/>
</dbReference>
<proteinExistence type="predicted"/>
<protein>
    <submittedName>
        <fullName evidence="2">Uncharacterized protein</fullName>
    </submittedName>
</protein>
<keyword evidence="3" id="KW-1185">Reference proteome</keyword>
<dbReference type="InterPro" id="IPR000618">
    <property type="entry name" value="Insect_cuticle"/>
</dbReference>
<accession>A0AAV2S8J6</accession>
<feature type="non-terminal residue" evidence="2">
    <location>
        <position position="147"/>
    </location>
</feature>
<comment type="caution">
    <text evidence="2">The sequence shown here is derived from an EMBL/GenBank/DDBJ whole genome shotgun (WGS) entry which is preliminary data.</text>
</comment>
<dbReference type="AlphaFoldDB" id="A0AAV2S8J6"/>
<dbReference type="GO" id="GO:0042302">
    <property type="term" value="F:structural constituent of cuticle"/>
    <property type="evidence" value="ECO:0007669"/>
    <property type="project" value="UniProtKB-UniRule"/>
</dbReference>
<evidence type="ECO:0000313" key="3">
    <source>
        <dbReference type="Proteomes" id="UP001497623"/>
    </source>
</evidence>
<keyword evidence="1" id="KW-0193">Cuticle</keyword>
<dbReference type="EMBL" id="CAXKWB010047071">
    <property type="protein sequence ID" value="CAL4164788.1"/>
    <property type="molecule type" value="Genomic_DNA"/>
</dbReference>
<organism evidence="2 3">
    <name type="scientific">Meganyctiphanes norvegica</name>
    <name type="common">Northern krill</name>
    <name type="synonym">Thysanopoda norvegica</name>
    <dbReference type="NCBI Taxonomy" id="48144"/>
    <lineage>
        <taxon>Eukaryota</taxon>
        <taxon>Metazoa</taxon>
        <taxon>Ecdysozoa</taxon>
        <taxon>Arthropoda</taxon>
        <taxon>Crustacea</taxon>
        <taxon>Multicrustacea</taxon>
        <taxon>Malacostraca</taxon>
        <taxon>Eumalacostraca</taxon>
        <taxon>Eucarida</taxon>
        <taxon>Euphausiacea</taxon>
        <taxon>Euphausiidae</taxon>
        <taxon>Meganyctiphanes</taxon>
    </lineage>
</organism>
<evidence type="ECO:0000256" key="1">
    <source>
        <dbReference type="PROSITE-ProRule" id="PRU00497"/>
    </source>
</evidence>
<reference evidence="2 3" key="1">
    <citation type="submission" date="2024-05" db="EMBL/GenBank/DDBJ databases">
        <authorList>
            <person name="Wallberg A."/>
        </authorList>
    </citation>
    <scope>NUCLEOTIDE SEQUENCE [LARGE SCALE GENOMIC DNA]</scope>
</reference>
<evidence type="ECO:0000313" key="2">
    <source>
        <dbReference type="EMBL" id="CAL4164788.1"/>
    </source>
</evidence>